<evidence type="ECO:0000256" key="3">
    <source>
        <dbReference type="ARBA" id="ARBA00022737"/>
    </source>
</evidence>
<feature type="domain" description="C2H2-type" evidence="11">
    <location>
        <begin position="118"/>
        <end position="145"/>
    </location>
</feature>
<dbReference type="InterPro" id="IPR050758">
    <property type="entry name" value="Znf_C2H2-type"/>
</dbReference>
<dbReference type="GO" id="GO:0045893">
    <property type="term" value="P:positive regulation of DNA-templated transcription"/>
    <property type="evidence" value="ECO:0007669"/>
    <property type="project" value="UniProtKB-ARBA"/>
</dbReference>
<evidence type="ECO:0000256" key="2">
    <source>
        <dbReference type="ARBA" id="ARBA00022723"/>
    </source>
</evidence>
<feature type="compositionally biased region" description="Basic and acidic residues" evidence="10">
    <location>
        <begin position="489"/>
        <end position="501"/>
    </location>
</feature>
<feature type="domain" description="C2H2-type" evidence="11">
    <location>
        <begin position="303"/>
        <end position="331"/>
    </location>
</feature>
<feature type="region of interest" description="Disordered" evidence="10">
    <location>
        <begin position="489"/>
        <end position="511"/>
    </location>
</feature>
<sequence>MNPQVCANCRNEKPVNATDNRLVTESCGHVKCMNCLLNEKTGCQACLREKKPTDGVDPLGGIIEGGPADESSPAEADDKSYDGDLDKEIQCEIDELYMKKKLETSHIKEETDANGKMFLCTVCKKKFHARSQVAYHAYCNGQRKPYQCPECNKTFATMSHYKYHMRVHRNERTYACDVCGEGFFQMSKLQRHKLKHTKEKKFACSECNKAFNNLTSLRKHGLTHTDERPYACPTCGSRFRDSSNLRKHVRKHERKCLCGAWSCSRCGPLAARRPHACPRCPQAFHSRKDMRRHAAVHTDSKPFRCKVCSRRFRRKDNLERHIRNTHPDYVPATAVDCDEAALKQIRANGHTNKLDDYQKDEKTKLEILNPLPPLPQEEIQKHMHENSTKPEKPVEPDITIDKSYILVANNARQSVIVGNKTANVEPKPVTSPSQECEYVHKIRKASIIPLPPIDLRKMIELEEQTNLNNLDLGAPPKDKKTLYEKILYGDRERDKRDHDDNNVDSGPAGVHWRRKLKQSVSIVNELQVP</sequence>
<comment type="subcellular location">
    <subcellularLocation>
        <location evidence="1">Nucleus</location>
    </subcellularLocation>
</comment>
<protein>
    <recommendedName>
        <fullName evidence="11">C2H2-type domain-containing protein</fullName>
    </recommendedName>
</protein>
<keyword evidence="4 9" id="KW-0863">Zinc-finger</keyword>
<dbReference type="PROSITE" id="PS50157">
    <property type="entry name" value="ZINC_FINGER_C2H2_2"/>
    <property type="match status" value="7"/>
</dbReference>
<name>A0A2W1BK61_HELAM</name>
<dbReference type="EMBL" id="KZ150071">
    <property type="protein sequence ID" value="PZC74034.1"/>
    <property type="molecule type" value="Genomic_DNA"/>
</dbReference>
<keyword evidence="3" id="KW-0677">Repeat</keyword>
<evidence type="ECO:0000256" key="8">
    <source>
        <dbReference type="ARBA" id="ARBA00023242"/>
    </source>
</evidence>
<keyword evidence="5" id="KW-0862">Zinc</keyword>
<dbReference type="GO" id="GO:0043565">
    <property type="term" value="F:sequence-specific DNA binding"/>
    <property type="evidence" value="ECO:0007669"/>
    <property type="project" value="UniProtKB-ARBA"/>
</dbReference>
<accession>A0A2W1BK61</accession>
<dbReference type="PANTHER" id="PTHR23234">
    <property type="entry name" value="ZNF44 PROTEIN"/>
    <property type="match status" value="1"/>
</dbReference>
<dbReference type="Gene3D" id="3.30.160.60">
    <property type="entry name" value="Classic Zinc Finger"/>
    <property type="match status" value="6"/>
</dbReference>
<dbReference type="FunFam" id="3.30.160.60:FF:000925">
    <property type="entry name" value="Zinc finger protein 668"/>
    <property type="match status" value="1"/>
</dbReference>
<dbReference type="InterPro" id="IPR013087">
    <property type="entry name" value="Znf_C2H2_type"/>
</dbReference>
<dbReference type="GO" id="GO:0005634">
    <property type="term" value="C:nucleus"/>
    <property type="evidence" value="ECO:0007669"/>
    <property type="project" value="UniProtKB-SubCell"/>
</dbReference>
<evidence type="ECO:0000313" key="12">
    <source>
        <dbReference type="EMBL" id="PZC74034.1"/>
    </source>
</evidence>
<evidence type="ECO:0000256" key="4">
    <source>
        <dbReference type="ARBA" id="ARBA00022771"/>
    </source>
</evidence>
<evidence type="ECO:0000313" key="13">
    <source>
        <dbReference type="Proteomes" id="UP000249218"/>
    </source>
</evidence>
<evidence type="ECO:0000256" key="10">
    <source>
        <dbReference type="SAM" id="MobiDB-lite"/>
    </source>
</evidence>
<gene>
    <name evidence="12" type="primary">HaOG208403</name>
    <name evidence="12" type="ORF">B5X24_HaOG208403</name>
</gene>
<dbReference type="Pfam" id="PF00096">
    <property type="entry name" value="zf-C2H2"/>
    <property type="match status" value="4"/>
</dbReference>
<organism evidence="12 13">
    <name type="scientific">Helicoverpa armigera</name>
    <name type="common">Cotton bollworm</name>
    <name type="synonym">Heliothis armigera</name>
    <dbReference type="NCBI Taxonomy" id="29058"/>
    <lineage>
        <taxon>Eukaryota</taxon>
        <taxon>Metazoa</taxon>
        <taxon>Ecdysozoa</taxon>
        <taxon>Arthropoda</taxon>
        <taxon>Hexapoda</taxon>
        <taxon>Insecta</taxon>
        <taxon>Pterygota</taxon>
        <taxon>Neoptera</taxon>
        <taxon>Endopterygota</taxon>
        <taxon>Lepidoptera</taxon>
        <taxon>Glossata</taxon>
        <taxon>Ditrysia</taxon>
        <taxon>Noctuoidea</taxon>
        <taxon>Noctuidae</taxon>
        <taxon>Heliothinae</taxon>
        <taxon>Helicoverpa</taxon>
    </lineage>
</organism>
<keyword evidence="8" id="KW-0539">Nucleus</keyword>
<dbReference type="InterPro" id="IPR036236">
    <property type="entry name" value="Znf_C2H2_sf"/>
</dbReference>
<dbReference type="SUPFAM" id="SSF57667">
    <property type="entry name" value="beta-beta-alpha zinc fingers"/>
    <property type="match status" value="4"/>
</dbReference>
<keyword evidence="2" id="KW-0479">Metal-binding</keyword>
<dbReference type="FunFam" id="3.30.160.60:FF:000446">
    <property type="entry name" value="Zinc finger protein"/>
    <property type="match status" value="1"/>
</dbReference>
<feature type="region of interest" description="Disordered" evidence="10">
    <location>
        <begin position="57"/>
        <end position="82"/>
    </location>
</feature>
<dbReference type="PANTHER" id="PTHR23234:SF10">
    <property type="entry name" value="RIKEN CDNA 6720489N17 GENE-RELATED"/>
    <property type="match status" value="1"/>
</dbReference>
<feature type="domain" description="C2H2-type" evidence="11">
    <location>
        <begin position="275"/>
        <end position="302"/>
    </location>
</feature>
<evidence type="ECO:0000259" key="11">
    <source>
        <dbReference type="PROSITE" id="PS50157"/>
    </source>
</evidence>
<dbReference type="Proteomes" id="UP000249218">
    <property type="component" value="Unassembled WGS sequence"/>
</dbReference>
<dbReference type="AlphaFoldDB" id="A0A2W1BK61"/>
<dbReference type="OrthoDB" id="6077919at2759"/>
<dbReference type="FunFam" id="3.30.160.60:FF:000425">
    <property type="entry name" value="PLAG1 like zinc finger 1"/>
    <property type="match status" value="1"/>
</dbReference>
<evidence type="ECO:0000256" key="7">
    <source>
        <dbReference type="ARBA" id="ARBA00023163"/>
    </source>
</evidence>
<dbReference type="FunFam" id="3.30.160.60:FF:000099">
    <property type="entry name" value="Zinc finger protein 79"/>
    <property type="match status" value="1"/>
</dbReference>
<feature type="domain" description="C2H2-type" evidence="11">
    <location>
        <begin position="146"/>
        <end position="173"/>
    </location>
</feature>
<dbReference type="Pfam" id="PF13912">
    <property type="entry name" value="zf-C2H2_6"/>
    <property type="match status" value="1"/>
</dbReference>
<keyword evidence="13" id="KW-1185">Reference proteome</keyword>
<feature type="domain" description="C2H2-type" evidence="11">
    <location>
        <begin position="202"/>
        <end position="229"/>
    </location>
</feature>
<evidence type="ECO:0000256" key="9">
    <source>
        <dbReference type="PROSITE-ProRule" id="PRU00042"/>
    </source>
</evidence>
<dbReference type="GO" id="GO:0005694">
    <property type="term" value="C:chromosome"/>
    <property type="evidence" value="ECO:0007669"/>
    <property type="project" value="UniProtKB-ARBA"/>
</dbReference>
<evidence type="ECO:0000256" key="5">
    <source>
        <dbReference type="ARBA" id="ARBA00022833"/>
    </source>
</evidence>
<evidence type="ECO:0000256" key="6">
    <source>
        <dbReference type="ARBA" id="ARBA00023015"/>
    </source>
</evidence>
<evidence type="ECO:0000256" key="1">
    <source>
        <dbReference type="ARBA" id="ARBA00004123"/>
    </source>
</evidence>
<dbReference type="SMART" id="SM00355">
    <property type="entry name" value="ZnF_C2H2"/>
    <property type="match status" value="7"/>
</dbReference>
<dbReference type="PROSITE" id="PS00028">
    <property type="entry name" value="ZINC_FINGER_C2H2_1"/>
    <property type="match status" value="6"/>
</dbReference>
<keyword evidence="6" id="KW-0805">Transcription regulation</keyword>
<reference evidence="12 13" key="1">
    <citation type="journal article" date="2017" name="BMC Biol.">
        <title>Genomic innovations, transcriptional plasticity and gene loss underlying the evolution and divergence of two highly polyphagous and invasive Helicoverpa pest species.</title>
        <authorList>
            <person name="Pearce S.L."/>
            <person name="Clarke D.F."/>
            <person name="East P.D."/>
            <person name="Elfekih S."/>
            <person name="Gordon K.H."/>
            <person name="Jermiin L.S."/>
            <person name="McGaughran A."/>
            <person name="Oakeshott J.G."/>
            <person name="Papanikolaou A."/>
            <person name="Perera O.P."/>
            <person name="Rane R.V."/>
            <person name="Richards S."/>
            <person name="Tay W.T."/>
            <person name="Walsh T.K."/>
            <person name="Anderson A."/>
            <person name="Anderson C.J."/>
            <person name="Asgari S."/>
            <person name="Board P.G."/>
            <person name="Bretschneider A."/>
            <person name="Campbell P.M."/>
            <person name="Chertemps T."/>
            <person name="Christeller J.T."/>
            <person name="Coppin C.W."/>
            <person name="Downes S.J."/>
            <person name="Duan G."/>
            <person name="Farnsworth C.A."/>
            <person name="Good R.T."/>
            <person name="Han L.B."/>
            <person name="Han Y.C."/>
            <person name="Hatje K."/>
            <person name="Horne I."/>
            <person name="Huang Y.P."/>
            <person name="Hughes D.S."/>
            <person name="Jacquin-Joly E."/>
            <person name="James W."/>
            <person name="Jhangiani S."/>
            <person name="Kollmar M."/>
            <person name="Kuwar S.S."/>
            <person name="Li S."/>
            <person name="Liu N.Y."/>
            <person name="Maibeche M.T."/>
            <person name="Miller J.R."/>
            <person name="Montagne N."/>
            <person name="Perry T."/>
            <person name="Qu J."/>
            <person name="Song S.V."/>
            <person name="Sutton G.G."/>
            <person name="Vogel H."/>
            <person name="Walenz B.P."/>
            <person name="Xu W."/>
            <person name="Zhang H.J."/>
            <person name="Zou Z."/>
            <person name="Batterham P."/>
            <person name="Edwards O.R."/>
            <person name="Feyereisen R."/>
            <person name="Gibbs R.A."/>
            <person name="Heckel D.G."/>
            <person name="McGrath A."/>
            <person name="Robin C."/>
            <person name="Scherer S.E."/>
            <person name="Worley K.C."/>
            <person name="Wu Y.D."/>
        </authorList>
    </citation>
    <scope>NUCLEOTIDE SEQUENCE [LARGE SCALE GENOMIC DNA]</scope>
    <source>
        <strain evidence="12">Harm_GR_Male_#8</strain>
        <tissue evidence="12">Whole organism</tissue>
    </source>
</reference>
<feature type="domain" description="C2H2-type" evidence="11">
    <location>
        <begin position="174"/>
        <end position="201"/>
    </location>
</feature>
<dbReference type="GO" id="GO:0008270">
    <property type="term" value="F:zinc ion binding"/>
    <property type="evidence" value="ECO:0007669"/>
    <property type="project" value="UniProtKB-KW"/>
</dbReference>
<feature type="domain" description="C2H2-type" evidence="11">
    <location>
        <begin position="230"/>
        <end position="252"/>
    </location>
</feature>
<proteinExistence type="predicted"/>
<keyword evidence="7" id="KW-0804">Transcription</keyword>
<dbReference type="FunFam" id="3.30.160.60:FF:001732">
    <property type="entry name" value="Zgc:162936"/>
    <property type="match status" value="1"/>
</dbReference>